<name>A0ABV6UDK2_9ACTN</name>
<dbReference type="Pfam" id="PF20131">
    <property type="entry name" value="MC3"/>
    <property type="match status" value="1"/>
</dbReference>
<comment type="caution">
    <text evidence="1">The sequence shown here is derived from an EMBL/GenBank/DDBJ whole genome shotgun (WGS) entry which is preliminary data.</text>
</comment>
<gene>
    <name evidence="1" type="ORF">ACFHYQ_28645</name>
</gene>
<dbReference type="RefSeq" id="WP_394304264.1">
    <property type="nucleotide sequence ID" value="NZ_JBHMQT010000071.1"/>
</dbReference>
<keyword evidence="2" id="KW-1185">Reference proteome</keyword>
<dbReference type="Proteomes" id="UP001589870">
    <property type="component" value="Unassembled WGS sequence"/>
</dbReference>
<reference evidence="1 2" key="1">
    <citation type="submission" date="2024-09" db="EMBL/GenBank/DDBJ databases">
        <authorList>
            <person name="Sun Q."/>
            <person name="Mori K."/>
        </authorList>
    </citation>
    <scope>NUCLEOTIDE SEQUENCE [LARGE SCALE GENOMIC DNA]</scope>
    <source>
        <strain evidence="1 2">TBRC 1851</strain>
    </source>
</reference>
<organism evidence="1 2">
    <name type="scientific">Sphaerimonospora cavernae</name>
    <dbReference type="NCBI Taxonomy" id="1740611"/>
    <lineage>
        <taxon>Bacteria</taxon>
        <taxon>Bacillati</taxon>
        <taxon>Actinomycetota</taxon>
        <taxon>Actinomycetes</taxon>
        <taxon>Streptosporangiales</taxon>
        <taxon>Streptosporangiaceae</taxon>
        <taxon>Sphaerimonospora</taxon>
    </lineage>
</organism>
<dbReference type="InterPro" id="IPR045390">
    <property type="entry name" value="ABC-3C_MC3"/>
</dbReference>
<evidence type="ECO:0000313" key="2">
    <source>
        <dbReference type="Proteomes" id="UP001589870"/>
    </source>
</evidence>
<accession>A0ABV6UDK2</accession>
<sequence>MRTWADRPREAAALLNPALMAVISANGAIQYERQSSQAMPWYLTFLIAPLVLHKGTRETLPRDTRTHLSTWITDNAVIRAGFPQRAQALTEHVREGLRFGMANRMLTVTGDGGLHGTLAATVMPIKAGDAAQIVRASGLIGKWFTRVDQPATLFALFGVAP</sequence>
<dbReference type="EMBL" id="JBHMQT010000071">
    <property type="protein sequence ID" value="MFC0866271.1"/>
    <property type="molecule type" value="Genomic_DNA"/>
</dbReference>
<protein>
    <submittedName>
        <fullName evidence="1">Three component ABC system middle component</fullName>
    </submittedName>
</protein>
<evidence type="ECO:0000313" key="1">
    <source>
        <dbReference type="EMBL" id="MFC0866271.1"/>
    </source>
</evidence>
<proteinExistence type="predicted"/>